<dbReference type="PANTHER" id="PTHR48050:SF5">
    <property type="entry name" value="UDP-GLUCOSE,STEROL TRANSFERASE"/>
    <property type="match status" value="1"/>
</dbReference>
<feature type="region of interest" description="Disordered" evidence="2">
    <location>
        <begin position="191"/>
        <end position="210"/>
    </location>
</feature>
<sequence length="1283" mass="139262">MPSGNMPDTSNHSSGTDTNSRPMSGKPHYDPVSRQGRAASLVLDDDGHIAYPSEVPPAVESPAVGVDTANDYFLSEMVLQRTGTTTMTGMTAMTQSERASQGLPRSESATVLHDLAMEREPRPPSAASERGSSESRRSPGLDLGPVVAPPRRARFLRSSTMPLPARGQTDEFVLFHEMRRTSTINWNAVDDDSDLEDGATGPFFSSGGAGLIRRGLHEHIKQQNEREQKRQQSQEDQQGQHEHVHGHDHEQQAQPPFSGGQFWRKRVLRKPDSHEVQEDPGGGQTFRRDGRLPISVRDTSHTGYLAKAVGAAVRKMTARENGVLSDLEGDVSTASTFAAGDGKATAAMSPVERLLLQRARRPCPRLNIVIMVIGSRGDAQPFLKIGKVLKEQYGHRVRIATHPAFRDFIEKDAGLEFFSVGGDPAELMAFMVKNPGMIPSLESVKAGDIGRRRAMMAELFQGFWRACVEATDDPTDMRNRNNMGEREPFVADAIIANPPSFAHTHCAEALGIPLHMMFTFPYTPTQAFPHPLAIIKQSDVDLGYTNFMSYLLVDMMVWQGLGDLVNDLRVKTLGLDPVSRLWAPGSAYRMQVPFTYLWSPGLVPKPSDWGPEIDISGFVFLELAASFAPPRELEAFLAASPEPPVYIGFGSIVVDDADRFTEMIFAAVKLAGVRALVSKGWGGLGGGQGGAVPEDVFMLENTPHDWLFPQVRACVIHGGAGTTAIALKCGLPTMVVPFFGDQYFWGSMIEKSGVGPKPVPYKQLTAERLAEGIRQCLGAEARQAAQAVAESIAAEGDGALNACRSFHRTLRLEGLSSMRCAIFPDRIAVWQSRRGNMRLGAAAVELLVQEGQLSYGKLRLLRNTEWNDFEGPGEPISAIFGALAKSIQDGLPFGAAEAQWRRKREEQRARKRERKMARNSGGRASEVGDEAVALLSAMGYGASKTAKALVLAPIELWFSICQGFHNAPRLYGDDTVRQTPRVTGIKSGLRAAGRELVLGVYDGVTGLVLLPVRHTRNGGGMHGFVSGLGMGVMGFCLKGIAAVIGPIGYAVKGLAREMEKTGRSTKGVRRARIAQGQREVLAMDGKTRRHLTQQAVAGWETMQALYEAVQGGGKKWKKGGGESGNAEEGRGREGRVREDRGKGHHRHPSFLPNRALDAALESADVAAVALAAVRRGETLESVMGRRSYGHAHNHHYERHQHRKSLTAADGGRRSEGDKHKARKVGQEAGQMPQQTVEIRLDGAAISEPADSTATDVGEGSSADSTIAKHPEVVLAREGIVQGE</sequence>
<dbReference type="Gene3D" id="3.40.50.2000">
    <property type="entry name" value="Glycogen Phosphorylase B"/>
    <property type="match status" value="2"/>
</dbReference>
<dbReference type="InterPro" id="IPR002213">
    <property type="entry name" value="UDP_glucos_trans"/>
</dbReference>
<keyword evidence="6" id="KW-1185">Reference proteome</keyword>
<dbReference type="InterPro" id="IPR010610">
    <property type="entry name" value="EryCIII-like_C"/>
</dbReference>
<feature type="domain" description="Glycosyltransferase family 28 N-terminal" evidence="3">
    <location>
        <begin position="368"/>
        <end position="529"/>
    </location>
</feature>
<dbReference type="InterPro" id="IPR004276">
    <property type="entry name" value="GlycoTrans_28_N"/>
</dbReference>
<feature type="region of interest" description="Disordered" evidence="2">
    <location>
        <begin position="1112"/>
        <end position="1150"/>
    </location>
</feature>
<name>F0XS87_GROCL</name>
<reference evidence="5 6" key="1">
    <citation type="journal article" date="2011" name="Proc. Natl. Acad. Sci. U.S.A.">
        <title>Genome and transcriptome analyses of the mountain pine beetle-fungal symbiont Grosmannia clavigera, a lodgepole pine pathogen.</title>
        <authorList>
            <person name="DiGuistini S."/>
            <person name="Wang Y."/>
            <person name="Liao N.Y."/>
            <person name="Taylor G."/>
            <person name="Tanguay P."/>
            <person name="Feau N."/>
            <person name="Henrissat B."/>
            <person name="Chan S.K."/>
            <person name="Hesse-Orce U."/>
            <person name="Alamouti S.M."/>
            <person name="Tsui C.K.M."/>
            <person name="Docking R.T."/>
            <person name="Levasseur A."/>
            <person name="Haridas S."/>
            <person name="Robertson G."/>
            <person name="Birol I."/>
            <person name="Holt R.A."/>
            <person name="Marra M.A."/>
            <person name="Hamelin R.C."/>
            <person name="Hirst M."/>
            <person name="Jones S.J.M."/>
            <person name="Bohlmann J."/>
            <person name="Breuil C."/>
        </authorList>
    </citation>
    <scope>NUCLEOTIDE SEQUENCE [LARGE SCALE GENOMIC DNA]</scope>
    <source>
        <strain evidence="6">kw1407 / UAMH 11150</strain>
    </source>
</reference>
<dbReference type="Proteomes" id="UP000007796">
    <property type="component" value="Unassembled WGS sequence"/>
</dbReference>
<feature type="compositionally biased region" description="Basic and acidic residues" evidence="2">
    <location>
        <begin position="1127"/>
        <end position="1141"/>
    </location>
</feature>
<feature type="region of interest" description="Disordered" evidence="2">
    <location>
        <begin position="221"/>
        <end position="295"/>
    </location>
</feature>
<feature type="region of interest" description="Disordered" evidence="2">
    <location>
        <begin position="902"/>
        <end position="923"/>
    </location>
</feature>
<dbReference type="EMBL" id="GL629990">
    <property type="protein sequence ID" value="EFW99411.1"/>
    <property type="molecule type" value="Genomic_DNA"/>
</dbReference>
<dbReference type="SUPFAM" id="SSF53756">
    <property type="entry name" value="UDP-Glycosyltransferase/glycogen phosphorylase"/>
    <property type="match status" value="1"/>
</dbReference>
<dbReference type="Pfam" id="PF03033">
    <property type="entry name" value="Glyco_transf_28"/>
    <property type="match status" value="1"/>
</dbReference>
<evidence type="ECO:0000313" key="5">
    <source>
        <dbReference type="EMBL" id="EFW99411.1"/>
    </source>
</evidence>
<dbReference type="Pfam" id="PF06722">
    <property type="entry name" value="EryCIII-like_C"/>
    <property type="match status" value="1"/>
</dbReference>
<keyword evidence="1 5" id="KW-0808">Transferase</keyword>
<protein>
    <submittedName>
        <fullName evidence="5">Udp-transferase</fullName>
    </submittedName>
</protein>
<feature type="region of interest" description="Disordered" evidence="2">
    <location>
        <begin position="1192"/>
        <end position="1230"/>
    </location>
</feature>
<dbReference type="FunFam" id="3.40.50.2000:FF:000009">
    <property type="entry name" value="Sterol 3-beta-glucosyltransferase UGT80A2"/>
    <property type="match status" value="1"/>
</dbReference>
<evidence type="ECO:0000259" key="3">
    <source>
        <dbReference type="Pfam" id="PF03033"/>
    </source>
</evidence>
<feature type="compositionally biased region" description="Basic and acidic residues" evidence="2">
    <location>
        <begin position="221"/>
        <end position="251"/>
    </location>
</feature>
<dbReference type="HOGENOM" id="CLU_000537_2_2_1"/>
<accession>F0XS87</accession>
<dbReference type="CDD" id="cd03784">
    <property type="entry name" value="GT1_Gtf-like"/>
    <property type="match status" value="1"/>
</dbReference>
<feature type="region of interest" description="Disordered" evidence="2">
    <location>
        <begin position="1245"/>
        <end position="1270"/>
    </location>
</feature>
<feature type="domain" description="Erythromycin biosynthesis protein CIII-like C-terminal" evidence="4">
    <location>
        <begin position="690"/>
        <end position="795"/>
    </location>
</feature>
<dbReference type="OrthoDB" id="5835829at2759"/>
<evidence type="ECO:0000313" key="6">
    <source>
        <dbReference type="Proteomes" id="UP000007796"/>
    </source>
</evidence>
<organism evidence="6">
    <name type="scientific">Grosmannia clavigera (strain kw1407 / UAMH 11150)</name>
    <name type="common">Blue stain fungus</name>
    <name type="synonym">Graphiocladiella clavigera</name>
    <dbReference type="NCBI Taxonomy" id="655863"/>
    <lineage>
        <taxon>Eukaryota</taxon>
        <taxon>Fungi</taxon>
        <taxon>Dikarya</taxon>
        <taxon>Ascomycota</taxon>
        <taxon>Pezizomycotina</taxon>
        <taxon>Sordariomycetes</taxon>
        <taxon>Sordariomycetidae</taxon>
        <taxon>Ophiostomatales</taxon>
        <taxon>Ophiostomataceae</taxon>
        <taxon>Leptographium</taxon>
    </lineage>
</organism>
<dbReference type="InParanoid" id="F0XS87"/>
<dbReference type="GO" id="GO:0005975">
    <property type="term" value="P:carbohydrate metabolic process"/>
    <property type="evidence" value="ECO:0007669"/>
    <property type="project" value="InterPro"/>
</dbReference>
<feature type="compositionally biased region" description="Basic residues" evidence="2">
    <location>
        <begin position="1192"/>
        <end position="1204"/>
    </location>
</feature>
<dbReference type="GeneID" id="25981360"/>
<dbReference type="FunFam" id="3.40.50.2000:FF:000100">
    <property type="entry name" value="Glycosyltransferase family 1 protein"/>
    <property type="match status" value="1"/>
</dbReference>
<evidence type="ECO:0000256" key="1">
    <source>
        <dbReference type="ARBA" id="ARBA00022679"/>
    </source>
</evidence>
<gene>
    <name evidence="5" type="ORF">CMQ_7779</name>
</gene>
<feature type="region of interest" description="Disordered" evidence="2">
    <location>
        <begin position="116"/>
        <end position="152"/>
    </location>
</feature>
<dbReference type="InterPro" id="IPR050426">
    <property type="entry name" value="Glycosyltransferase_28"/>
</dbReference>
<dbReference type="GO" id="GO:0016906">
    <property type="term" value="F:sterol 3-beta-glucosyltransferase activity"/>
    <property type="evidence" value="ECO:0007669"/>
    <property type="project" value="UniProtKB-ARBA"/>
</dbReference>
<evidence type="ECO:0000259" key="4">
    <source>
        <dbReference type="Pfam" id="PF06722"/>
    </source>
</evidence>
<dbReference type="RefSeq" id="XP_014168894.1">
    <property type="nucleotide sequence ID" value="XM_014313419.1"/>
</dbReference>
<dbReference type="STRING" id="655863.F0XS87"/>
<evidence type="ECO:0000256" key="2">
    <source>
        <dbReference type="SAM" id="MobiDB-lite"/>
    </source>
</evidence>
<dbReference type="PANTHER" id="PTHR48050">
    <property type="entry name" value="STEROL 3-BETA-GLUCOSYLTRANSFERASE"/>
    <property type="match status" value="1"/>
</dbReference>
<proteinExistence type="predicted"/>
<feature type="compositionally biased region" description="Polar residues" evidence="2">
    <location>
        <begin position="1"/>
        <end position="22"/>
    </location>
</feature>
<feature type="region of interest" description="Disordered" evidence="2">
    <location>
        <begin position="1"/>
        <end position="38"/>
    </location>
</feature>
<dbReference type="eggNOG" id="KOG1192">
    <property type="taxonomic scope" value="Eukaryota"/>
</dbReference>